<gene>
    <name evidence="2" type="ORF">CLV83_0764</name>
</gene>
<accession>A0A4R1GW88</accession>
<reference evidence="2 3" key="1">
    <citation type="submission" date="2019-03" db="EMBL/GenBank/DDBJ databases">
        <title>Genomic Encyclopedia of Archaeal and Bacterial Type Strains, Phase II (KMG-II): from individual species to whole genera.</title>
        <authorList>
            <person name="Goeker M."/>
        </authorList>
    </citation>
    <scope>NUCLEOTIDE SEQUENCE [LARGE SCALE GENOMIC DNA]</scope>
    <source>
        <strain evidence="2 3">DSM 27697</strain>
    </source>
</reference>
<dbReference type="OrthoDB" id="6401834at2"/>
<dbReference type="AlphaFoldDB" id="A0A4R1GW88"/>
<dbReference type="RefSeq" id="WP_132287708.1">
    <property type="nucleotide sequence ID" value="NZ_SMFU01000007.1"/>
</dbReference>
<sequence>MKILLVLIGVALMPIFAEASEPASDCLIGKYRQYSDARSVWQQDLTALIVSSAPEYKFVAERYLTDQLRSIERSQLEVEYLLGHSPGQLRTQRPVNSWLDLNRADREIIAADDQRYAELLKLSDAARERAPHPDAEGAA</sequence>
<keyword evidence="3" id="KW-1185">Reference proteome</keyword>
<feature type="chain" id="PRO_5020374366" evidence="1">
    <location>
        <begin position="20"/>
        <end position="139"/>
    </location>
</feature>
<comment type="caution">
    <text evidence="2">The sequence shown here is derived from an EMBL/GenBank/DDBJ whole genome shotgun (WGS) entry which is preliminary data.</text>
</comment>
<dbReference type="Proteomes" id="UP000294546">
    <property type="component" value="Unassembled WGS sequence"/>
</dbReference>
<keyword evidence="1" id="KW-0732">Signal</keyword>
<name>A0A4R1GW88_9GAMM</name>
<protein>
    <submittedName>
        <fullName evidence="2">Uncharacterized protein</fullName>
    </submittedName>
</protein>
<evidence type="ECO:0000256" key="1">
    <source>
        <dbReference type="SAM" id="SignalP"/>
    </source>
</evidence>
<feature type="signal peptide" evidence="1">
    <location>
        <begin position="1"/>
        <end position="19"/>
    </location>
</feature>
<dbReference type="EMBL" id="SMFU01000007">
    <property type="protein sequence ID" value="TCK08672.1"/>
    <property type="molecule type" value="Genomic_DNA"/>
</dbReference>
<proteinExistence type="predicted"/>
<evidence type="ECO:0000313" key="3">
    <source>
        <dbReference type="Proteomes" id="UP000294546"/>
    </source>
</evidence>
<organism evidence="2 3">
    <name type="scientific">Marinobacterium mangrovicola</name>
    <dbReference type="NCBI Taxonomy" id="1476959"/>
    <lineage>
        <taxon>Bacteria</taxon>
        <taxon>Pseudomonadati</taxon>
        <taxon>Pseudomonadota</taxon>
        <taxon>Gammaproteobacteria</taxon>
        <taxon>Oceanospirillales</taxon>
        <taxon>Oceanospirillaceae</taxon>
        <taxon>Marinobacterium</taxon>
    </lineage>
</organism>
<evidence type="ECO:0000313" key="2">
    <source>
        <dbReference type="EMBL" id="TCK08672.1"/>
    </source>
</evidence>